<evidence type="ECO:0000259" key="8">
    <source>
        <dbReference type="Pfam" id="PF00408"/>
    </source>
</evidence>
<evidence type="ECO:0000259" key="10">
    <source>
        <dbReference type="Pfam" id="PF02879"/>
    </source>
</evidence>
<dbReference type="Pfam" id="PF02879">
    <property type="entry name" value="PGM_PMM_II"/>
    <property type="match status" value="1"/>
</dbReference>
<dbReference type="PANTHER" id="PTHR45745:SF1">
    <property type="entry name" value="PHOSPHOGLUCOMUTASE 2B-RELATED"/>
    <property type="match status" value="1"/>
</dbReference>
<dbReference type="Proteomes" id="UP000010445">
    <property type="component" value="Unassembled WGS sequence"/>
</dbReference>
<feature type="domain" description="Alpha-D-phosphohexomutase C-terminal" evidence="8">
    <location>
        <begin position="494"/>
        <end position="515"/>
    </location>
</feature>
<evidence type="ECO:0000256" key="3">
    <source>
        <dbReference type="ARBA" id="ARBA00022553"/>
    </source>
</evidence>
<dbReference type="GO" id="GO:0006166">
    <property type="term" value="P:purine ribonucleoside salvage"/>
    <property type="evidence" value="ECO:0007669"/>
    <property type="project" value="TreeGrafter"/>
</dbReference>
<dbReference type="PANTHER" id="PTHR45745">
    <property type="entry name" value="PHOSPHOMANNOMUTASE 45A"/>
    <property type="match status" value="1"/>
</dbReference>
<feature type="domain" description="Alpha-D-phosphohexomutase alpha/beta/alpha" evidence="10">
    <location>
        <begin position="213"/>
        <end position="306"/>
    </location>
</feature>
<evidence type="ECO:0000256" key="1">
    <source>
        <dbReference type="ARBA" id="ARBA00001946"/>
    </source>
</evidence>
<evidence type="ECO:0000256" key="6">
    <source>
        <dbReference type="ARBA" id="ARBA00023235"/>
    </source>
</evidence>
<dbReference type="SUPFAM" id="SSF55957">
    <property type="entry name" value="Phosphoglucomutase, C-terminal domain"/>
    <property type="match status" value="1"/>
</dbReference>
<dbReference type="HOGENOM" id="CLU_016950_0_2_11"/>
<feature type="domain" description="Alpha-D-phosphohexomutase alpha/beta/alpha" evidence="11">
    <location>
        <begin position="316"/>
        <end position="428"/>
    </location>
</feature>
<accession>L1MAG7</accession>
<keyword evidence="3" id="KW-0597">Phosphoprotein</keyword>
<keyword evidence="13" id="KW-1185">Reference proteome</keyword>
<dbReference type="InterPro" id="IPR005844">
    <property type="entry name" value="A-D-PHexomutase_a/b/a-I"/>
</dbReference>
<dbReference type="GO" id="GO:0005975">
    <property type="term" value="P:carbohydrate metabolic process"/>
    <property type="evidence" value="ECO:0007669"/>
    <property type="project" value="InterPro"/>
</dbReference>
<dbReference type="Pfam" id="PF02880">
    <property type="entry name" value="PGM_PMM_III"/>
    <property type="match status" value="1"/>
</dbReference>
<evidence type="ECO:0000256" key="5">
    <source>
        <dbReference type="ARBA" id="ARBA00022842"/>
    </source>
</evidence>
<comment type="caution">
    <text evidence="12">The sequence shown here is derived from an EMBL/GenBank/DDBJ whole genome shotgun (WGS) entry which is preliminary data.</text>
</comment>
<keyword evidence="4 7" id="KW-0479">Metal-binding</keyword>
<organism evidence="12 13">
    <name type="scientific">Corynebacterium durum F0235</name>
    <dbReference type="NCBI Taxonomy" id="1035195"/>
    <lineage>
        <taxon>Bacteria</taxon>
        <taxon>Bacillati</taxon>
        <taxon>Actinomycetota</taxon>
        <taxon>Actinomycetes</taxon>
        <taxon>Mycobacteriales</taxon>
        <taxon>Corynebacteriaceae</taxon>
        <taxon>Corynebacterium</taxon>
    </lineage>
</organism>
<keyword evidence="5 7" id="KW-0460">Magnesium</keyword>
<dbReference type="AlphaFoldDB" id="L1MAG7"/>
<dbReference type="InterPro" id="IPR005843">
    <property type="entry name" value="A-D-PHexomutase_C"/>
</dbReference>
<dbReference type="CDD" id="cd05799">
    <property type="entry name" value="PGM2"/>
    <property type="match status" value="1"/>
</dbReference>
<dbReference type="Gene3D" id="3.40.120.10">
    <property type="entry name" value="Alpha-D-Glucose-1,6-Bisphosphate, subunit A, domain 3"/>
    <property type="match status" value="3"/>
</dbReference>
<protein>
    <submittedName>
        <fullName evidence="12">Phosphoglucomutase/phosphomannomutase, alpha/beta/alpha domain II</fullName>
    </submittedName>
</protein>
<dbReference type="STRING" id="1035195.HMPREF9997_02344"/>
<evidence type="ECO:0000313" key="12">
    <source>
        <dbReference type="EMBL" id="EKX88228.1"/>
    </source>
</evidence>
<evidence type="ECO:0000259" key="11">
    <source>
        <dbReference type="Pfam" id="PF02880"/>
    </source>
</evidence>
<evidence type="ECO:0000256" key="2">
    <source>
        <dbReference type="ARBA" id="ARBA00010231"/>
    </source>
</evidence>
<comment type="similarity">
    <text evidence="2 7">Belongs to the phosphohexose mutase family.</text>
</comment>
<dbReference type="eggNOG" id="COG1109">
    <property type="taxonomic scope" value="Bacteria"/>
</dbReference>
<evidence type="ECO:0000259" key="9">
    <source>
        <dbReference type="Pfam" id="PF02878"/>
    </source>
</evidence>
<dbReference type="InterPro" id="IPR036900">
    <property type="entry name" value="A-D-PHexomutase_C_sf"/>
</dbReference>
<dbReference type="RefSeq" id="WP_006062154.1">
    <property type="nucleotide sequence ID" value="NZ_KB290823.1"/>
</dbReference>
<dbReference type="PROSITE" id="PS00710">
    <property type="entry name" value="PGM_PMM"/>
    <property type="match status" value="1"/>
</dbReference>
<dbReference type="InterPro" id="IPR016055">
    <property type="entry name" value="A-D-PHexomutase_a/b/a-I/II/III"/>
</dbReference>
<dbReference type="InterPro" id="IPR005841">
    <property type="entry name" value="Alpha-D-phosphohexomutase_SF"/>
</dbReference>
<dbReference type="PATRIC" id="fig|1035195.3.peg.2094"/>
<dbReference type="SUPFAM" id="SSF53738">
    <property type="entry name" value="Phosphoglucomutase, first 3 domains"/>
    <property type="match status" value="3"/>
</dbReference>
<evidence type="ECO:0000256" key="7">
    <source>
        <dbReference type="RuleBase" id="RU004326"/>
    </source>
</evidence>
<name>L1MAG7_9CORY</name>
<dbReference type="PRINTS" id="PR00509">
    <property type="entry name" value="PGMPMM"/>
</dbReference>
<keyword evidence="6" id="KW-0413">Isomerase</keyword>
<dbReference type="Pfam" id="PF02878">
    <property type="entry name" value="PGM_PMM_I"/>
    <property type="match status" value="1"/>
</dbReference>
<dbReference type="InterPro" id="IPR005845">
    <property type="entry name" value="A-D-PHexomutase_a/b/a-II"/>
</dbReference>
<gene>
    <name evidence="12" type="ORF">HMPREF9997_02344</name>
</gene>
<dbReference type="OrthoDB" id="9806956at2"/>
<comment type="cofactor">
    <cofactor evidence="1">
        <name>Mg(2+)</name>
        <dbReference type="ChEBI" id="CHEBI:18420"/>
    </cofactor>
</comment>
<dbReference type="GO" id="GO:0000287">
    <property type="term" value="F:magnesium ion binding"/>
    <property type="evidence" value="ECO:0007669"/>
    <property type="project" value="InterPro"/>
</dbReference>
<evidence type="ECO:0000256" key="4">
    <source>
        <dbReference type="ARBA" id="ARBA00022723"/>
    </source>
</evidence>
<dbReference type="EMBL" id="AMEM01000039">
    <property type="protein sequence ID" value="EKX88228.1"/>
    <property type="molecule type" value="Genomic_DNA"/>
</dbReference>
<dbReference type="Pfam" id="PF00408">
    <property type="entry name" value="PGM_PMM_IV"/>
    <property type="match status" value="1"/>
</dbReference>
<dbReference type="InterPro" id="IPR016066">
    <property type="entry name" value="A-D-PHexomutase_CS"/>
</dbReference>
<dbReference type="Gene3D" id="3.30.310.50">
    <property type="entry name" value="Alpha-D-phosphohexomutase, C-terminal domain"/>
    <property type="match status" value="1"/>
</dbReference>
<reference evidence="12 13" key="1">
    <citation type="submission" date="2012-05" db="EMBL/GenBank/DDBJ databases">
        <authorList>
            <person name="Weinstock G."/>
            <person name="Sodergren E."/>
            <person name="Lobos E.A."/>
            <person name="Fulton L."/>
            <person name="Fulton R."/>
            <person name="Courtney L."/>
            <person name="Fronick C."/>
            <person name="O'Laughlin M."/>
            <person name="Godfrey J."/>
            <person name="Wilson R.M."/>
            <person name="Miner T."/>
            <person name="Farmer C."/>
            <person name="Delehaunty K."/>
            <person name="Cordes M."/>
            <person name="Minx P."/>
            <person name="Tomlinson C."/>
            <person name="Chen J."/>
            <person name="Wollam A."/>
            <person name="Pepin K.H."/>
            <person name="Bhonagiri V."/>
            <person name="Zhang X."/>
            <person name="Suruliraj S."/>
            <person name="Warren W."/>
            <person name="Mitreva M."/>
            <person name="Mardis E.R."/>
            <person name="Wilson R.K."/>
        </authorList>
    </citation>
    <scope>NUCLEOTIDE SEQUENCE [LARGE SCALE GENOMIC DNA]</scope>
    <source>
        <strain evidence="12 13">F0235</strain>
    </source>
</reference>
<proteinExistence type="inferred from homology"/>
<dbReference type="InterPro" id="IPR005846">
    <property type="entry name" value="A-D-PHexomutase_a/b/a-III"/>
</dbReference>
<sequence>MSITDVARDWAAHDPDPETAAYVLGLLEDPARAAELQSRFSGPLTFGTAGLRGEVGAGESRMNRAVVTRATYGLMDWLGRQVEAPRVVIGCDARHGSSDFYTTAAEVISAAGGTALLLPPCLPTPVTAFAVRALHADAGIMITASHNPRTDNGYKVYLGGRVATGVADGVQIVPPADAEIMACITQASPADQITRNASRVEKVDVLPEYLETAARNGVSDLRIVLTAMHGVGGEVARQALNRAGFHDIHVVAEQFAPDPDFPTVAFPNPEEPGALDLAIALASDVDADLIFALDPDADRCAVAIPTGDGDWRQLSGDETGCLLGDYVAGSCGAVAGASGVLASSIVSSRLLGSIAAAHGLEHRTTLTGFKWIGQVPDLVFGYEEAIGYCCDPAHVRDKDGITAAVTMALLVAGLRADGRAIQDVLDSFAERFGLHATAPVTFRVEEVALISAAMRRLRSAAPAELAGSEVVSVIDLGEGYDGLPPADGLMLFTAANDRVIIRPSGTEPKLKCYLEVILPGGTWEEARGRLDAIAGELRGIIGL</sequence>
<feature type="domain" description="Alpha-D-phosphohexomutase alpha/beta/alpha" evidence="9">
    <location>
        <begin position="45"/>
        <end position="187"/>
    </location>
</feature>
<evidence type="ECO:0000313" key="13">
    <source>
        <dbReference type="Proteomes" id="UP000010445"/>
    </source>
</evidence>
<dbReference type="GO" id="GO:0008973">
    <property type="term" value="F:phosphopentomutase activity"/>
    <property type="evidence" value="ECO:0007669"/>
    <property type="project" value="TreeGrafter"/>
</dbReference>